<proteinExistence type="predicted"/>
<accession>A0A5M3M8D7</accession>
<comment type="caution">
    <text evidence="2">The sequence shown here is derived from an EMBL/GenBank/DDBJ whole genome shotgun (WGS) entry which is preliminary data.</text>
</comment>
<feature type="chain" id="PRO_5024423928" evidence="1">
    <location>
        <begin position="17"/>
        <end position="165"/>
    </location>
</feature>
<evidence type="ECO:0000256" key="1">
    <source>
        <dbReference type="SAM" id="SignalP"/>
    </source>
</evidence>
<dbReference type="KEGG" id="cput:CONPUDRAFT_132138"/>
<dbReference type="Gene3D" id="3.40.50.1820">
    <property type="entry name" value="alpha/beta hydrolase"/>
    <property type="match status" value="1"/>
</dbReference>
<gene>
    <name evidence="2" type="ORF">CONPUDRAFT_132138</name>
</gene>
<dbReference type="RefSeq" id="XP_007774616.1">
    <property type="nucleotide sequence ID" value="XM_007776426.1"/>
</dbReference>
<dbReference type="Proteomes" id="UP000053558">
    <property type="component" value="Unassembled WGS sequence"/>
</dbReference>
<dbReference type="AlphaFoldDB" id="A0A5M3M8D7"/>
<organism evidence="2 3">
    <name type="scientific">Coniophora puteana (strain RWD-64-598)</name>
    <name type="common">Brown rot fungus</name>
    <dbReference type="NCBI Taxonomy" id="741705"/>
    <lineage>
        <taxon>Eukaryota</taxon>
        <taxon>Fungi</taxon>
        <taxon>Dikarya</taxon>
        <taxon>Basidiomycota</taxon>
        <taxon>Agaricomycotina</taxon>
        <taxon>Agaricomycetes</taxon>
        <taxon>Agaricomycetidae</taxon>
        <taxon>Boletales</taxon>
        <taxon>Coniophorineae</taxon>
        <taxon>Coniophoraceae</taxon>
        <taxon>Coniophora</taxon>
    </lineage>
</organism>
<evidence type="ECO:0000313" key="3">
    <source>
        <dbReference type="Proteomes" id="UP000053558"/>
    </source>
</evidence>
<evidence type="ECO:0000313" key="2">
    <source>
        <dbReference type="EMBL" id="EIW75196.1"/>
    </source>
</evidence>
<keyword evidence="1" id="KW-0732">Signal</keyword>
<sequence>MSSVLLTLALAGLAAATPTPIRRQSITTLGQSDINGFTPYTWYASAGYCPANETINWSCGTNCDSNSGFKPIASGGDGDSVQFWYVGFDPSMNEIIVAHQGTDPSEFESLLTDGEFTLTNLNGNATLFPGIDDSIQVHRSISPTRPLTNQGLSMGIDAGLEKCTS</sequence>
<name>A0A5M3M8D7_CONPW</name>
<feature type="signal peptide" evidence="1">
    <location>
        <begin position="1"/>
        <end position="16"/>
    </location>
</feature>
<keyword evidence="3" id="KW-1185">Reference proteome</keyword>
<dbReference type="OrthoDB" id="426718at2759"/>
<dbReference type="SUPFAM" id="SSF53474">
    <property type="entry name" value="alpha/beta-Hydrolases"/>
    <property type="match status" value="1"/>
</dbReference>
<reference evidence="3" key="1">
    <citation type="journal article" date="2012" name="Science">
        <title>The Paleozoic origin of enzymatic lignin decomposition reconstructed from 31 fungal genomes.</title>
        <authorList>
            <person name="Floudas D."/>
            <person name="Binder M."/>
            <person name="Riley R."/>
            <person name="Barry K."/>
            <person name="Blanchette R.A."/>
            <person name="Henrissat B."/>
            <person name="Martinez A.T."/>
            <person name="Otillar R."/>
            <person name="Spatafora J.W."/>
            <person name="Yadav J.S."/>
            <person name="Aerts A."/>
            <person name="Benoit I."/>
            <person name="Boyd A."/>
            <person name="Carlson A."/>
            <person name="Copeland A."/>
            <person name="Coutinho P.M."/>
            <person name="de Vries R.P."/>
            <person name="Ferreira P."/>
            <person name="Findley K."/>
            <person name="Foster B."/>
            <person name="Gaskell J."/>
            <person name="Glotzer D."/>
            <person name="Gorecki P."/>
            <person name="Heitman J."/>
            <person name="Hesse C."/>
            <person name="Hori C."/>
            <person name="Igarashi K."/>
            <person name="Jurgens J.A."/>
            <person name="Kallen N."/>
            <person name="Kersten P."/>
            <person name="Kohler A."/>
            <person name="Kuees U."/>
            <person name="Kumar T.K.A."/>
            <person name="Kuo A."/>
            <person name="LaButti K."/>
            <person name="Larrondo L.F."/>
            <person name="Lindquist E."/>
            <person name="Ling A."/>
            <person name="Lombard V."/>
            <person name="Lucas S."/>
            <person name="Lundell T."/>
            <person name="Martin R."/>
            <person name="McLaughlin D.J."/>
            <person name="Morgenstern I."/>
            <person name="Morin E."/>
            <person name="Murat C."/>
            <person name="Nagy L.G."/>
            <person name="Nolan M."/>
            <person name="Ohm R.A."/>
            <person name="Patyshakuliyeva A."/>
            <person name="Rokas A."/>
            <person name="Ruiz-Duenas F.J."/>
            <person name="Sabat G."/>
            <person name="Salamov A."/>
            <person name="Samejima M."/>
            <person name="Schmutz J."/>
            <person name="Slot J.C."/>
            <person name="St John F."/>
            <person name="Stenlid J."/>
            <person name="Sun H."/>
            <person name="Sun S."/>
            <person name="Syed K."/>
            <person name="Tsang A."/>
            <person name="Wiebenga A."/>
            <person name="Young D."/>
            <person name="Pisabarro A."/>
            <person name="Eastwood D.C."/>
            <person name="Martin F."/>
            <person name="Cullen D."/>
            <person name="Grigoriev I.V."/>
            <person name="Hibbett D.S."/>
        </authorList>
    </citation>
    <scope>NUCLEOTIDE SEQUENCE [LARGE SCALE GENOMIC DNA]</scope>
    <source>
        <strain evidence="3">RWD-64-598 SS2</strain>
    </source>
</reference>
<dbReference type="InterPro" id="IPR029058">
    <property type="entry name" value="AB_hydrolase_fold"/>
</dbReference>
<dbReference type="EMBL" id="JH711589">
    <property type="protein sequence ID" value="EIW75196.1"/>
    <property type="molecule type" value="Genomic_DNA"/>
</dbReference>
<dbReference type="GeneID" id="19200394"/>
<protein>
    <submittedName>
        <fullName evidence="2">Uncharacterized protein</fullName>
    </submittedName>
</protein>
<dbReference type="OMA" id="ANETINW"/>